<keyword evidence="4 5" id="KW-0234">DNA repair</keyword>
<dbReference type="InterPro" id="IPR013507">
    <property type="entry name" value="DNA_mismatch_S5_2-like"/>
</dbReference>
<dbReference type="EMBL" id="BAABRT010000005">
    <property type="protein sequence ID" value="GAA5524338.1"/>
    <property type="molecule type" value="Genomic_DNA"/>
</dbReference>
<keyword evidence="3 5" id="KW-0227">DNA damage</keyword>
<dbReference type="CDD" id="cd03482">
    <property type="entry name" value="MutL_Trans_MutL"/>
    <property type="match status" value="1"/>
</dbReference>
<reference evidence="8 9" key="1">
    <citation type="submission" date="2024-02" db="EMBL/GenBank/DDBJ databases">
        <title>Microbulbifer aestuariivivens NBRC 112533.</title>
        <authorList>
            <person name="Ichikawa N."/>
            <person name="Katano-Makiyama Y."/>
            <person name="Hidaka K."/>
        </authorList>
    </citation>
    <scope>NUCLEOTIDE SEQUENCE [LARGE SCALE GENOMIC DNA]</scope>
    <source>
        <strain evidence="8 9">NBRC 112533</strain>
    </source>
</reference>
<dbReference type="PANTHER" id="PTHR10073">
    <property type="entry name" value="DNA MISMATCH REPAIR PROTEIN MLH, PMS, MUTL"/>
    <property type="match status" value="1"/>
</dbReference>
<dbReference type="PANTHER" id="PTHR10073:SF12">
    <property type="entry name" value="DNA MISMATCH REPAIR PROTEIN MLH1"/>
    <property type="match status" value="1"/>
</dbReference>
<dbReference type="Gene3D" id="3.30.565.10">
    <property type="entry name" value="Histidine kinase-like ATPase, C-terminal domain"/>
    <property type="match status" value="1"/>
</dbReference>
<evidence type="ECO:0000256" key="2">
    <source>
        <dbReference type="ARBA" id="ARBA00021975"/>
    </source>
</evidence>
<dbReference type="InterPro" id="IPR036890">
    <property type="entry name" value="HATPase_C_sf"/>
</dbReference>
<dbReference type="Pfam" id="PF01119">
    <property type="entry name" value="DNA_mis_repair"/>
    <property type="match status" value="1"/>
</dbReference>
<comment type="caution">
    <text evidence="8">The sequence shown here is derived from an EMBL/GenBank/DDBJ whole genome shotgun (WGS) entry which is preliminary data.</text>
</comment>
<dbReference type="InterPro" id="IPR042120">
    <property type="entry name" value="MutL_C_dimsub"/>
</dbReference>
<dbReference type="InterPro" id="IPR002099">
    <property type="entry name" value="MutL/Mlh/PMS"/>
</dbReference>
<feature type="domain" description="MutL C-terminal dimerisation" evidence="6">
    <location>
        <begin position="448"/>
        <end position="591"/>
    </location>
</feature>
<dbReference type="InterPro" id="IPR038973">
    <property type="entry name" value="MutL/Mlh/Pms-like"/>
</dbReference>
<dbReference type="NCBIfam" id="TIGR00585">
    <property type="entry name" value="mutl"/>
    <property type="match status" value="1"/>
</dbReference>
<dbReference type="CDD" id="cd16926">
    <property type="entry name" value="HATPase_MutL-MLH-PMS-like"/>
    <property type="match status" value="1"/>
</dbReference>
<evidence type="ECO:0000313" key="8">
    <source>
        <dbReference type="EMBL" id="GAA5524338.1"/>
    </source>
</evidence>
<dbReference type="Pfam" id="PF13589">
    <property type="entry name" value="HATPase_c_3"/>
    <property type="match status" value="1"/>
</dbReference>
<evidence type="ECO:0000256" key="5">
    <source>
        <dbReference type="HAMAP-Rule" id="MF_00149"/>
    </source>
</evidence>
<dbReference type="InterPro" id="IPR037198">
    <property type="entry name" value="MutL_C_sf"/>
</dbReference>
<evidence type="ECO:0000256" key="4">
    <source>
        <dbReference type="ARBA" id="ARBA00023204"/>
    </source>
</evidence>
<dbReference type="SUPFAM" id="SSF55874">
    <property type="entry name" value="ATPase domain of HSP90 chaperone/DNA topoisomerase II/histidine kinase"/>
    <property type="match status" value="1"/>
</dbReference>
<evidence type="ECO:0000259" key="7">
    <source>
        <dbReference type="SMART" id="SM01340"/>
    </source>
</evidence>
<dbReference type="InterPro" id="IPR014721">
    <property type="entry name" value="Ribsml_uS5_D2-typ_fold_subgr"/>
</dbReference>
<name>A0ABP9WP12_9GAMM</name>
<dbReference type="NCBIfam" id="NF000949">
    <property type="entry name" value="PRK00095.1-2"/>
    <property type="match status" value="1"/>
</dbReference>
<gene>
    <name evidence="5 8" type="primary">mutL</name>
    <name evidence="8" type="ORF">Maes01_00893</name>
</gene>
<organism evidence="8 9">
    <name type="scientific">Microbulbifer aestuariivivens</name>
    <dbReference type="NCBI Taxonomy" id="1908308"/>
    <lineage>
        <taxon>Bacteria</taxon>
        <taxon>Pseudomonadati</taxon>
        <taxon>Pseudomonadota</taxon>
        <taxon>Gammaproteobacteria</taxon>
        <taxon>Cellvibrionales</taxon>
        <taxon>Microbulbiferaceae</taxon>
        <taxon>Microbulbifer</taxon>
    </lineage>
</organism>
<evidence type="ECO:0000256" key="1">
    <source>
        <dbReference type="ARBA" id="ARBA00006082"/>
    </source>
</evidence>
<comment type="similarity">
    <text evidence="1 5">Belongs to the DNA mismatch repair MutL/HexB family.</text>
</comment>
<dbReference type="RefSeq" id="WP_345549240.1">
    <property type="nucleotide sequence ID" value="NZ_BAABRT010000005.1"/>
</dbReference>
<dbReference type="InterPro" id="IPR020667">
    <property type="entry name" value="DNA_mismatch_repair_MutL"/>
</dbReference>
<protein>
    <recommendedName>
        <fullName evidence="2 5">DNA mismatch repair protein MutL</fullName>
    </recommendedName>
</protein>
<evidence type="ECO:0000256" key="3">
    <source>
        <dbReference type="ARBA" id="ARBA00022763"/>
    </source>
</evidence>
<dbReference type="Gene3D" id="3.30.1540.20">
    <property type="entry name" value="MutL, C-terminal domain, dimerisation subdomain"/>
    <property type="match status" value="1"/>
</dbReference>
<dbReference type="SMART" id="SM01340">
    <property type="entry name" value="DNA_mis_repair"/>
    <property type="match status" value="1"/>
</dbReference>
<dbReference type="Gene3D" id="3.30.1370.100">
    <property type="entry name" value="MutL, C-terminal domain, regulatory subdomain"/>
    <property type="match status" value="1"/>
</dbReference>
<dbReference type="InterPro" id="IPR014762">
    <property type="entry name" value="DNA_mismatch_repair_CS"/>
</dbReference>
<dbReference type="Gene3D" id="3.30.230.10">
    <property type="match status" value="1"/>
</dbReference>
<dbReference type="InterPro" id="IPR042121">
    <property type="entry name" value="MutL_C_regsub"/>
</dbReference>
<dbReference type="HAMAP" id="MF_00149">
    <property type="entry name" value="DNA_mis_repair"/>
    <property type="match status" value="1"/>
</dbReference>
<dbReference type="SUPFAM" id="SSF118116">
    <property type="entry name" value="DNA mismatch repair protein MutL"/>
    <property type="match status" value="1"/>
</dbReference>
<dbReference type="Pfam" id="PF08676">
    <property type="entry name" value="MutL_C"/>
    <property type="match status" value="1"/>
</dbReference>
<dbReference type="SMART" id="SM00853">
    <property type="entry name" value="MutL_C"/>
    <property type="match status" value="1"/>
</dbReference>
<dbReference type="PROSITE" id="PS00058">
    <property type="entry name" value="DNA_MISMATCH_REPAIR_1"/>
    <property type="match status" value="1"/>
</dbReference>
<dbReference type="InterPro" id="IPR014790">
    <property type="entry name" value="MutL_C"/>
</dbReference>
<proteinExistence type="inferred from homology"/>
<comment type="function">
    <text evidence="5">This protein is involved in the repair of mismatches in DNA. It is required for dam-dependent methyl-directed DNA mismatch repair. May act as a 'molecular matchmaker', a protein that promotes the formation of a stable complex between two or more DNA-binding proteins in an ATP-dependent manner without itself being part of a final effector complex.</text>
</comment>
<dbReference type="Proteomes" id="UP001408594">
    <property type="component" value="Unassembled WGS sequence"/>
</dbReference>
<evidence type="ECO:0000259" key="6">
    <source>
        <dbReference type="SMART" id="SM00853"/>
    </source>
</evidence>
<feature type="domain" description="DNA mismatch repair protein S5" evidence="7">
    <location>
        <begin position="214"/>
        <end position="332"/>
    </location>
</feature>
<sequence length="635" mass="69717">MHDKIAQLTPRLANQIAAGEVVERPASVIKELLENSLDAGATRLDVEIENGGIKRIKVRDNGRGIGREDLPLALARHATSKIHALEDLEAVATLGFRGEALASISSVARLVMTSSREDSGKGWQVSAEGRDMQAQLVPAAHPRGTTVDVRDLFFNTPARRKFLRTEKTEFNRVDDTIKRLALSRFDVSITLRHNGKGVHNLRAGSGRVEMERRVSQICGPAFMQNALHIDVERSGLRLWGWVAEPAFSRSQADLQFFYVNGRAIRDKVVSHAVRRAFADVLYHGRHPAFVLYLELDPASVDVNVHPTKHEVRFRDSRLVHDFLFGSLHRALASVRPGDRGEDDVTAENFRARPEPVAGLAAGEFAGQQRMSLASAPSGEALQRQMESYGALHQPYGGAPGVAEVAPGTPVSPGMNGLEAGPRPAPRPMIDMAMPTAQEGEDAPPLGYALAQLHGIYILAQNQQGLIVVDMHAAHERIVYERMKTAHAAGGIQAQPLLVPVSLAVSQREADCFEERSEVFSSLGFVLQRAGPETLLVRQVPTMLHGAQVEQLVRDVLADLLAEGGSDRIGERINEILSTMACHGSVRANRKLTVPEMNALLRDMERTERSGQCNHGRPTWTQVKLADMDKWFLRGQ</sequence>
<evidence type="ECO:0000313" key="9">
    <source>
        <dbReference type="Proteomes" id="UP001408594"/>
    </source>
</evidence>
<dbReference type="InterPro" id="IPR020568">
    <property type="entry name" value="Ribosomal_Su5_D2-typ_SF"/>
</dbReference>
<keyword evidence="9" id="KW-1185">Reference proteome</keyword>
<accession>A0ABP9WP12</accession>
<dbReference type="SUPFAM" id="SSF54211">
    <property type="entry name" value="Ribosomal protein S5 domain 2-like"/>
    <property type="match status" value="1"/>
</dbReference>